<organism evidence="1 2">
    <name type="scientific">Microbacterium deminutum</name>
    <dbReference type="NCBI Taxonomy" id="344164"/>
    <lineage>
        <taxon>Bacteria</taxon>
        <taxon>Bacillati</taxon>
        <taxon>Actinomycetota</taxon>
        <taxon>Actinomycetes</taxon>
        <taxon>Micrococcales</taxon>
        <taxon>Microbacteriaceae</taxon>
        <taxon>Microbacterium</taxon>
    </lineage>
</organism>
<dbReference type="Proteomes" id="UP001499933">
    <property type="component" value="Unassembled WGS sequence"/>
</dbReference>
<dbReference type="RefSeq" id="WP_344093117.1">
    <property type="nucleotide sequence ID" value="NZ_BAAAOG010000002.1"/>
</dbReference>
<comment type="caution">
    <text evidence="1">The sequence shown here is derived from an EMBL/GenBank/DDBJ whole genome shotgun (WGS) entry which is preliminary data.</text>
</comment>
<gene>
    <name evidence="1" type="ORF">GCM10009776_15770</name>
</gene>
<protein>
    <submittedName>
        <fullName evidence="1">Uncharacterized protein</fullName>
    </submittedName>
</protein>
<reference evidence="1 2" key="1">
    <citation type="journal article" date="2019" name="Int. J. Syst. Evol. Microbiol.">
        <title>The Global Catalogue of Microorganisms (GCM) 10K type strain sequencing project: providing services to taxonomists for standard genome sequencing and annotation.</title>
        <authorList>
            <consortium name="The Broad Institute Genomics Platform"/>
            <consortium name="The Broad Institute Genome Sequencing Center for Infectious Disease"/>
            <person name="Wu L."/>
            <person name="Ma J."/>
        </authorList>
    </citation>
    <scope>NUCLEOTIDE SEQUENCE [LARGE SCALE GENOMIC DNA]</scope>
    <source>
        <strain evidence="1 2">JCM 14901</strain>
    </source>
</reference>
<name>A0ABN2QLZ1_9MICO</name>
<evidence type="ECO:0000313" key="2">
    <source>
        <dbReference type="Proteomes" id="UP001499933"/>
    </source>
</evidence>
<keyword evidence="2" id="KW-1185">Reference proteome</keyword>
<accession>A0ABN2QLZ1</accession>
<dbReference type="EMBL" id="BAAAOG010000002">
    <property type="protein sequence ID" value="GAA1954653.1"/>
    <property type="molecule type" value="Genomic_DNA"/>
</dbReference>
<sequence length="258" mass="27948">MLVLPISGVQATWRPATGRDDIALADSARGLRGAVEHVGNTVEFSSQLDPMDLPVGDVDLLVLWQRREHLGDTMVAEGRCARCHEPVDVRFSLAAYAAHHRPRASRRAEAVGDGWFALRAGGATFRLPTARDVLSIDPSADGRGALLARCVREQVPAATARAVESAMARLAPTMRTAVTGVCPECGAGFELEVDARELCMAELRREAVTVYDDVNLIATAYGWSQDDILDLPSARRRRYAATIAGRSSELQQRELADA</sequence>
<evidence type="ECO:0000313" key="1">
    <source>
        <dbReference type="EMBL" id="GAA1954653.1"/>
    </source>
</evidence>
<proteinExistence type="predicted"/>